<name>A0A084W822_ANOSI</name>
<sequence>MARCTRLHTYKKRVTWVTTTITTNTRIILPAADTTLLVRTTWLNFIYMFVFRALIDECVVSVPVAPRVVLLIQFGGKFITYEAFRGRLTGRCGTDKWFVVSGRVD</sequence>
<evidence type="ECO:0000313" key="1">
    <source>
        <dbReference type="EMBL" id="KFB46366.1"/>
    </source>
</evidence>
<proteinExistence type="predicted"/>
<accession>A0A084W822</accession>
<dbReference type="AlphaFoldDB" id="A0A084W822"/>
<reference evidence="1 3" key="1">
    <citation type="journal article" date="2014" name="BMC Genomics">
        <title>Genome sequence of Anopheles sinensis provides insight into genetics basis of mosquito competence for malaria parasites.</title>
        <authorList>
            <person name="Zhou D."/>
            <person name="Zhang D."/>
            <person name="Ding G."/>
            <person name="Shi L."/>
            <person name="Hou Q."/>
            <person name="Ye Y."/>
            <person name="Xu Y."/>
            <person name="Zhou H."/>
            <person name="Xiong C."/>
            <person name="Li S."/>
            <person name="Yu J."/>
            <person name="Hong S."/>
            <person name="Yu X."/>
            <person name="Zou P."/>
            <person name="Chen C."/>
            <person name="Chang X."/>
            <person name="Wang W."/>
            <person name="Lv Y."/>
            <person name="Sun Y."/>
            <person name="Ma L."/>
            <person name="Shen B."/>
            <person name="Zhu C."/>
        </authorList>
    </citation>
    <scope>NUCLEOTIDE SEQUENCE [LARGE SCALE GENOMIC DNA]</scope>
</reference>
<reference evidence="2" key="2">
    <citation type="submission" date="2020-05" db="UniProtKB">
        <authorList>
            <consortium name="EnsemblMetazoa"/>
        </authorList>
    </citation>
    <scope>IDENTIFICATION</scope>
</reference>
<evidence type="ECO:0000313" key="2">
    <source>
        <dbReference type="EnsemblMetazoa" id="ASIC014357-PA"/>
    </source>
</evidence>
<gene>
    <name evidence="1" type="ORF">ZHAS_00014357</name>
</gene>
<protein>
    <submittedName>
        <fullName evidence="1 2">Uncharacterized protein</fullName>
    </submittedName>
</protein>
<evidence type="ECO:0000313" key="3">
    <source>
        <dbReference type="Proteomes" id="UP000030765"/>
    </source>
</evidence>
<keyword evidence="3" id="KW-1185">Reference proteome</keyword>
<dbReference type="VEuPathDB" id="VectorBase:ASIC014357"/>
<dbReference type="EMBL" id="KE525317">
    <property type="protein sequence ID" value="KFB46366.1"/>
    <property type="molecule type" value="Genomic_DNA"/>
</dbReference>
<dbReference type="Proteomes" id="UP000030765">
    <property type="component" value="Unassembled WGS sequence"/>
</dbReference>
<organism evidence="1">
    <name type="scientific">Anopheles sinensis</name>
    <name type="common">Mosquito</name>
    <dbReference type="NCBI Taxonomy" id="74873"/>
    <lineage>
        <taxon>Eukaryota</taxon>
        <taxon>Metazoa</taxon>
        <taxon>Ecdysozoa</taxon>
        <taxon>Arthropoda</taxon>
        <taxon>Hexapoda</taxon>
        <taxon>Insecta</taxon>
        <taxon>Pterygota</taxon>
        <taxon>Neoptera</taxon>
        <taxon>Endopterygota</taxon>
        <taxon>Diptera</taxon>
        <taxon>Nematocera</taxon>
        <taxon>Culicoidea</taxon>
        <taxon>Culicidae</taxon>
        <taxon>Anophelinae</taxon>
        <taxon>Anopheles</taxon>
    </lineage>
</organism>
<dbReference type="EnsemblMetazoa" id="ASIC014357-RA">
    <property type="protein sequence ID" value="ASIC014357-PA"/>
    <property type="gene ID" value="ASIC014357"/>
</dbReference>
<dbReference type="EMBL" id="ATLV01021348">
    <property type="status" value="NOT_ANNOTATED_CDS"/>
    <property type="molecule type" value="Genomic_DNA"/>
</dbReference>